<organism evidence="2 3">
    <name type="scientific">Geosmithia morbida</name>
    <dbReference type="NCBI Taxonomy" id="1094350"/>
    <lineage>
        <taxon>Eukaryota</taxon>
        <taxon>Fungi</taxon>
        <taxon>Dikarya</taxon>
        <taxon>Ascomycota</taxon>
        <taxon>Pezizomycotina</taxon>
        <taxon>Sordariomycetes</taxon>
        <taxon>Hypocreomycetidae</taxon>
        <taxon>Hypocreales</taxon>
        <taxon>Bionectriaceae</taxon>
        <taxon>Geosmithia</taxon>
    </lineage>
</organism>
<evidence type="ECO:0000313" key="3">
    <source>
        <dbReference type="Proteomes" id="UP000749293"/>
    </source>
</evidence>
<feature type="compositionally biased region" description="Basic residues" evidence="1">
    <location>
        <begin position="111"/>
        <end position="121"/>
    </location>
</feature>
<keyword evidence="3" id="KW-1185">Reference proteome</keyword>
<feature type="region of interest" description="Disordered" evidence="1">
    <location>
        <begin position="194"/>
        <end position="217"/>
    </location>
</feature>
<name>A0A9P4YNU1_9HYPO</name>
<accession>A0A9P4YNU1</accession>
<feature type="compositionally biased region" description="Basic residues" evidence="1">
    <location>
        <begin position="817"/>
        <end position="826"/>
    </location>
</feature>
<feature type="compositionally biased region" description="Polar residues" evidence="1">
    <location>
        <begin position="369"/>
        <end position="388"/>
    </location>
</feature>
<feature type="region of interest" description="Disordered" evidence="1">
    <location>
        <begin position="508"/>
        <end position="527"/>
    </location>
</feature>
<dbReference type="OrthoDB" id="5143322at2759"/>
<feature type="compositionally biased region" description="Polar residues" evidence="1">
    <location>
        <begin position="125"/>
        <end position="142"/>
    </location>
</feature>
<dbReference type="AlphaFoldDB" id="A0A9P4YNU1"/>
<dbReference type="GeneID" id="55969624"/>
<sequence length="832" mass="91107">MSGAAQEDSELWMFALDDLGRHRQEEFPLETHTKFAPYTPRQNNGLDRIPKKTKLALAKAWGSQIDDEESRQVDGLEVGEFSWRHGQQQEPIDVKKPEFYKPSNKVTKASPLKRKKSHARKNLPAQDSTWNSSTVPSVSKAASPSEAASLLTRASLYKTGSSSGTAYSFPVLPSSKSIPKTTFTSTTAAPLKLASPSGRATSSADMQNFNSRVPTVPGTHAEGVVEKSIRDCDITFNIMGVEQRWVRWNMCSGQCIVYPARTTSSPSIAMFAINMQFDALSGNLEGFLHLSRRGFAVRSYPLSEIDTPPCLQEKRFCAIYTHESPPIERLWIELKSVEKTAQFCQALGLVKKIAISTQLGNSDRHESISQESTQLKVPITPLQNGQSSPRKDGGHKRPAEDGSKSGSKRQPTLDLADAMPLLDLGDYDINSGEGIDFKRASKDAIRLIDRVADAELAWGSCMDITSIVRGELSETLAQALPGRMRCEHREITQQFVSLVGSLAKCKRSSNRGTPVAETPKPMKDIRKPITYSPESLVKLKDRATVPSEGSGKLDSFMPNTLSYTGHTYDNTITSAVAKAWSSHTALRTPETVHQKDVSDSRAFPVHGSYRNNMLDTNPLVVRSRQEPPKDTTTQVPTTEKQDGYVDMVEQMRRLGVSLVKDSDYAKDNVVPKVSDTIKGVLKTSGMPKVREKKGLSTSVFAQPFQGTIGNTAAFQQHAKVSETATKRTSVSFDIGNSPDTKKKIAAGLASPIDFEGAGTNASFVRIELSNTDKENVALGFPQQTKVPGQNTEPRDVARRTLAGGSDEESSTVLSKNPRPKPVKKGLGHSMYA</sequence>
<reference evidence="2" key="1">
    <citation type="submission" date="2020-03" db="EMBL/GenBank/DDBJ databases">
        <title>Site-based positive gene gene selection in Geosmithia morbida across the United States reveals a broad range of putative effectors and factors for local host and environmental adapation.</title>
        <authorList>
            <person name="Onufrak A."/>
            <person name="Murdoch R.W."/>
            <person name="Gazis R."/>
            <person name="Huff M."/>
            <person name="Staton M."/>
            <person name="Klingeman W."/>
            <person name="Hadziabdic D."/>
        </authorList>
    </citation>
    <scope>NUCLEOTIDE SEQUENCE</scope>
    <source>
        <strain evidence="2">1262</strain>
    </source>
</reference>
<proteinExistence type="predicted"/>
<feature type="region of interest" description="Disordered" evidence="1">
    <location>
        <begin position="361"/>
        <end position="412"/>
    </location>
</feature>
<gene>
    <name evidence="2" type="ORF">GMORB2_3396</name>
</gene>
<comment type="caution">
    <text evidence="2">The sequence shown here is derived from an EMBL/GenBank/DDBJ whole genome shotgun (WGS) entry which is preliminary data.</text>
</comment>
<protein>
    <submittedName>
        <fullName evidence="2">Uncharacterized protein</fullName>
    </submittedName>
</protein>
<feature type="compositionally biased region" description="Polar residues" evidence="1">
    <location>
        <begin position="198"/>
        <end position="213"/>
    </location>
</feature>
<evidence type="ECO:0000313" key="2">
    <source>
        <dbReference type="EMBL" id="KAF4119985.1"/>
    </source>
</evidence>
<feature type="compositionally biased region" description="Polar residues" evidence="1">
    <location>
        <begin position="781"/>
        <end position="791"/>
    </location>
</feature>
<feature type="compositionally biased region" description="Basic and acidic residues" evidence="1">
    <location>
        <begin position="389"/>
        <end position="403"/>
    </location>
</feature>
<evidence type="ECO:0000256" key="1">
    <source>
        <dbReference type="SAM" id="MobiDB-lite"/>
    </source>
</evidence>
<dbReference type="EMBL" id="JAANYQ010000019">
    <property type="protein sequence ID" value="KAF4119985.1"/>
    <property type="molecule type" value="Genomic_DNA"/>
</dbReference>
<feature type="region of interest" description="Disordered" evidence="1">
    <location>
        <begin position="781"/>
        <end position="832"/>
    </location>
</feature>
<dbReference type="Proteomes" id="UP000749293">
    <property type="component" value="Unassembled WGS sequence"/>
</dbReference>
<dbReference type="RefSeq" id="XP_035318637.1">
    <property type="nucleotide sequence ID" value="XM_035465372.1"/>
</dbReference>
<feature type="region of interest" description="Disordered" evidence="1">
    <location>
        <begin position="84"/>
        <end position="144"/>
    </location>
</feature>